<evidence type="ECO:0000313" key="3">
    <source>
        <dbReference type="Proteomes" id="UP001627154"/>
    </source>
</evidence>
<feature type="compositionally biased region" description="Basic and acidic residues" evidence="1">
    <location>
        <begin position="871"/>
        <end position="888"/>
    </location>
</feature>
<comment type="caution">
    <text evidence="2">The sequence shown here is derived from an EMBL/GenBank/DDBJ whole genome shotgun (WGS) entry which is preliminary data.</text>
</comment>
<gene>
    <name evidence="2" type="ORF">TKK_014680</name>
</gene>
<feature type="compositionally biased region" description="Basic and acidic residues" evidence="1">
    <location>
        <begin position="1520"/>
        <end position="1529"/>
    </location>
</feature>
<name>A0ABD2WBZ0_9HYME</name>
<evidence type="ECO:0000313" key="2">
    <source>
        <dbReference type="EMBL" id="KAL3390530.1"/>
    </source>
</evidence>
<feature type="compositionally biased region" description="Low complexity" evidence="1">
    <location>
        <begin position="422"/>
        <end position="445"/>
    </location>
</feature>
<feature type="region of interest" description="Disordered" evidence="1">
    <location>
        <begin position="1863"/>
        <end position="1882"/>
    </location>
</feature>
<feature type="compositionally biased region" description="Basic and acidic residues" evidence="1">
    <location>
        <begin position="112"/>
        <end position="127"/>
    </location>
</feature>
<feature type="region of interest" description="Disordered" evidence="1">
    <location>
        <begin position="1635"/>
        <end position="1654"/>
    </location>
</feature>
<proteinExistence type="predicted"/>
<feature type="compositionally biased region" description="Basic and acidic residues" evidence="1">
    <location>
        <begin position="467"/>
        <end position="493"/>
    </location>
</feature>
<reference evidence="2 3" key="1">
    <citation type="journal article" date="2024" name="bioRxiv">
        <title>A reference genome for Trichogramma kaykai: A tiny desert-dwelling parasitoid wasp with competing sex-ratio distorters.</title>
        <authorList>
            <person name="Culotta J."/>
            <person name="Lindsey A.R."/>
        </authorList>
    </citation>
    <scope>NUCLEOTIDE SEQUENCE [LARGE SCALE GENOMIC DNA]</scope>
    <source>
        <strain evidence="2 3">KSX58</strain>
    </source>
</reference>
<feature type="compositionally biased region" description="Low complexity" evidence="1">
    <location>
        <begin position="685"/>
        <end position="695"/>
    </location>
</feature>
<feature type="compositionally biased region" description="Acidic residues" evidence="1">
    <location>
        <begin position="1784"/>
        <end position="1807"/>
    </location>
</feature>
<feature type="compositionally biased region" description="Polar residues" evidence="1">
    <location>
        <begin position="1868"/>
        <end position="1877"/>
    </location>
</feature>
<feature type="compositionally biased region" description="Polar residues" evidence="1">
    <location>
        <begin position="730"/>
        <end position="744"/>
    </location>
</feature>
<feature type="region of interest" description="Disordered" evidence="1">
    <location>
        <begin position="467"/>
        <end position="527"/>
    </location>
</feature>
<dbReference type="EMBL" id="JBJJXI010000117">
    <property type="protein sequence ID" value="KAL3390530.1"/>
    <property type="molecule type" value="Genomic_DNA"/>
</dbReference>
<evidence type="ECO:0000256" key="1">
    <source>
        <dbReference type="SAM" id="MobiDB-lite"/>
    </source>
</evidence>
<feature type="region of interest" description="Disordered" evidence="1">
    <location>
        <begin position="851"/>
        <end position="888"/>
    </location>
</feature>
<dbReference type="Proteomes" id="UP001627154">
    <property type="component" value="Unassembled WGS sequence"/>
</dbReference>
<feature type="region of interest" description="Disordered" evidence="1">
    <location>
        <begin position="1"/>
        <end position="23"/>
    </location>
</feature>
<feature type="region of interest" description="Disordered" evidence="1">
    <location>
        <begin position="681"/>
        <end position="700"/>
    </location>
</feature>
<feature type="region of interest" description="Disordered" evidence="1">
    <location>
        <begin position="419"/>
        <end position="448"/>
    </location>
</feature>
<feature type="compositionally biased region" description="Low complexity" evidence="1">
    <location>
        <begin position="282"/>
        <end position="298"/>
    </location>
</feature>
<protein>
    <submittedName>
        <fullName evidence="2">Uncharacterized protein</fullName>
    </submittedName>
</protein>
<feature type="region of interest" description="Disordered" evidence="1">
    <location>
        <begin position="2021"/>
        <end position="2044"/>
    </location>
</feature>
<feature type="compositionally biased region" description="Low complexity" evidence="1">
    <location>
        <begin position="153"/>
        <end position="175"/>
    </location>
</feature>
<accession>A0ABD2WBZ0</accession>
<sequence length="2202" mass="242223">MYSERGSSESGYDTPPSPVELKFSDRRFGHDEYVHLHQQLHPPRYQAPPPPPLHQPTFCPYILVPAPYAINNVITYICSQCRSSKVVQTSPGEEDDEENANSYATKVKQYHRREQQQQEVNGKDHAARQGSATSRSNNGYQNAAGGPSPPWLNKASSHHNNNNHNNVGNNRANGHSGNGSGGGAQRAARKRARDEDGAGLASQGGNGTQEGSPSAFDESEYTRVSTPRQDMLFKKGYLSQHHQQQQQQQHHHRHHHNQHQQHHSRSSSSGAAPWNSGLASMSATPSTTESHSASHSTADGSEEAEDHLDGFVTAAGMVTDDGGANHIYHTPQYVCDSGAGVMVYPMIIGPVTTHMHPPPVMAAVCSLPPSLHIPPFDWHPNYVSVGQTPLYQYPMHDVNYSTALQMNAQNDSQYNGLVMPMNSPNTSTGSTSPACSAPLSPSSVSDEVSAADLDKLDVHTRIEDLQEPLEKMHVTQQTDLEKSQECQNERQEESMSTESRNSPELEVPPRVETDEAAPQKSPEHVVDRDAMNASVAHKQSDESELLEPPSSPIRAVEQTEQTKVKNVAKSIKTNEIDGKSTPSVTLTFGDVSSSFLESLNDALNKQVVDMTNCVPESVDVAEKIVQSDKCKQNSESPTETISISIQQQCIDRQSTMVDTIVVKTEAAMTLPTLLNPEAPEFKAGSLSKSESKNSSRVTALNPNALEFSRIENSFSNANSDRDAQSEDNLENQSKDSSASTSVDNNAVIDPSDADEFIKRAKCRGILIEINSTKQDSRRSSSNYVESICVSTSVENVPPASDASCAEQSQNVSEQVAEKDTLVTDAVDVNSTIEPLSLKAPTLIENNAVEVSEVSDTELKGTESSSEVSSNVEEREISKSEKSLSVDKNKRYNPEAAEYIPNKSIALPTKNLVESTQSSSAEKPEPEAANYYYSSEANAAVECYPTHENNYAEVAPYSVENAVYPTNDLYQPNASYYAGEPVIQASIQCSIENSEYAGTHYVANSENLVVEESYSTEQSHFAESNQYESQQLNYENAIYDQGNLSCVDPAQYEQEQSTYEHYQQVTVENVDVSQTHENGYISLTNYTTNTPYIVQSEEYVDPTYAVPREECSVPVHSYPSEFNVTSENHIIVNGYHNDPQYNAEGEYAEAVYHPNETDFQHSEEYRPAEHYAVDDQVICEPNTSLETELTVDKCDSESSAEQHYVEQSHCQIPADESVQAAADNLAEVTDCDQNTLAQPKTECAELISNQPETAPDAEPVTYTEAVPCAETVVYSEAAPCVESVVYADSIPCTESVVYAETIPSVETAAYAEAVPSVESIVYPENEMPEYVVPTQVYLSQNSYGTYGNPQYQEPAVYAPSATYHQDRINYIASEEYRPVAYVPPTVTATSSYQGIPVSYAPEYTTMQQYPINNSSTEYSVQTVAEFPVGSSYVDGVVTYPMSRAQAFVPQVLNSPYVYPGSMVTGTDGTIPNGRTLSYSAMHRVRSKNSGARAVPIVSPEEAKFHEEKQKKHERSSVSQQKHSESIEPKSKSFLNPDCAEFTLSSTPVTEEKNWISKSVLNPATEEFQPASMTNGAEDHMDSMPPKDNRYSNHNSEADKENLRLNCSVESQKDGIADKKDAEISKTVPLTNGDITLEDRDSVVDEKEDSEDVSSAVDNLNVSSNLDSTSVYVSPQNDKDFDISLSWTNKITSENFCHESTTTTMAAKVASTTSSSTNLLTEIVTKKTTIEVPPSIATVTTDEDSGVDSQQSKLNYAADKQISEAVNEWLKRASSPRLFITSSDSASDDDDDNDDRENGSDESDDDDEIKDVKIAAHSWPTSDKPSKNLKGNPMLALSYSSANQYGYETKIDCGRFARFNDTVREREKASNGNSISNGKKVNKQKRKPNAFLLLKGVASHKNIDKSATNISSKQYSRIKKKEDHFGNFLPKNEIDRTCNFTAKDRDVSMRVAKNSRIKLKRRGQESGQKLSDLHTKSNNFQENVCSNAHAVDDEQVKTFEKGEIIVSMQGELLLVSQEHRKIGKSSNNSNSYSASNDSEVDNRSLGSIDEPDVLECWEAEIVEPIEKKPCQAANEDATLSDSAENHVNVFYRLHDDSSLESSLEDYAAPTSVRVTNSDEISINPSGKIMVHNVVVEEETPTSINDSYPNLPLDEAYEVYESCYTGGKPLPNLVDPPIVTAPFYKTSVSPQDDPIPCKAVCCSIQ</sequence>
<feature type="region of interest" description="Disordered" evidence="1">
    <location>
        <begin position="716"/>
        <end position="748"/>
    </location>
</feature>
<feature type="compositionally biased region" description="Basic and acidic residues" evidence="1">
    <location>
        <begin position="1575"/>
        <end position="1596"/>
    </location>
</feature>
<feature type="compositionally biased region" description="Basic residues" evidence="1">
    <location>
        <begin position="249"/>
        <end position="265"/>
    </location>
</feature>
<feature type="compositionally biased region" description="Basic and acidic residues" evidence="1">
    <location>
        <begin position="1499"/>
        <end position="1509"/>
    </location>
</feature>
<feature type="compositionally biased region" description="Polar residues" evidence="1">
    <location>
        <begin position="130"/>
        <end position="141"/>
    </location>
</feature>
<feature type="region of interest" description="Disordered" evidence="1">
    <location>
        <begin position="237"/>
        <end position="304"/>
    </location>
</feature>
<feature type="region of interest" description="Disordered" evidence="1">
    <location>
        <begin position="1498"/>
        <end position="1532"/>
    </location>
</feature>
<feature type="region of interest" description="Disordered" evidence="1">
    <location>
        <begin position="108"/>
        <end position="224"/>
    </location>
</feature>
<feature type="region of interest" description="Disordered" evidence="1">
    <location>
        <begin position="1572"/>
        <end position="1596"/>
    </location>
</feature>
<feature type="region of interest" description="Disordered" evidence="1">
    <location>
        <begin position="1778"/>
        <end position="1808"/>
    </location>
</feature>
<organism evidence="2 3">
    <name type="scientific">Trichogramma kaykai</name>
    <dbReference type="NCBI Taxonomy" id="54128"/>
    <lineage>
        <taxon>Eukaryota</taxon>
        <taxon>Metazoa</taxon>
        <taxon>Ecdysozoa</taxon>
        <taxon>Arthropoda</taxon>
        <taxon>Hexapoda</taxon>
        <taxon>Insecta</taxon>
        <taxon>Pterygota</taxon>
        <taxon>Neoptera</taxon>
        <taxon>Endopterygota</taxon>
        <taxon>Hymenoptera</taxon>
        <taxon>Apocrita</taxon>
        <taxon>Proctotrupomorpha</taxon>
        <taxon>Chalcidoidea</taxon>
        <taxon>Trichogrammatidae</taxon>
        <taxon>Trichogramma</taxon>
    </lineage>
</organism>
<keyword evidence="3" id="KW-1185">Reference proteome</keyword>
<feature type="compositionally biased region" description="Low complexity" evidence="1">
    <location>
        <begin position="2023"/>
        <end position="2035"/>
    </location>
</feature>
<feature type="compositionally biased region" description="Low complexity" evidence="1">
    <location>
        <begin position="239"/>
        <end position="248"/>
    </location>
</feature>
<feature type="compositionally biased region" description="Basic and acidic residues" evidence="1">
    <location>
        <begin position="501"/>
        <end position="513"/>
    </location>
</feature>